<proteinExistence type="predicted"/>
<evidence type="ECO:0000313" key="3">
    <source>
        <dbReference type="Proteomes" id="UP000285324"/>
    </source>
</evidence>
<dbReference type="RefSeq" id="WP_118934412.1">
    <property type="nucleotide sequence ID" value="NZ_CP061008.1"/>
</dbReference>
<dbReference type="OrthoDB" id="9813321at2"/>
<feature type="region of interest" description="Disordered" evidence="1">
    <location>
        <begin position="67"/>
        <end position="86"/>
    </location>
</feature>
<dbReference type="EMBL" id="QVXO01000065">
    <property type="protein sequence ID" value="RPJ88417.1"/>
    <property type="molecule type" value="Genomic_DNA"/>
</dbReference>
<sequence length="92" mass="10707">MRKRYIQDPVTLKLIPAEEYEGPRVTGPMVIGDIQPYQSMATGEMIMGRRQHREHLKQHRLVEIGNERPVQRSAGPDPTIRRDLIDAVRRYS</sequence>
<dbReference type="Proteomes" id="UP000285324">
    <property type="component" value="Unassembled WGS sequence"/>
</dbReference>
<gene>
    <name evidence="2" type="ORF">DY367_27815</name>
</gene>
<evidence type="ECO:0000256" key="1">
    <source>
        <dbReference type="SAM" id="MobiDB-lite"/>
    </source>
</evidence>
<evidence type="ECO:0000313" key="2">
    <source>
        <dbReference type="EMBL" id="RPJ88417.1"/>
    </source>
</evidence>
<organism evidence="2 3">
    <name type="scientific">Alcaligenes xylosoxydans xylosoxydans</name>
    <name type="common">Achromobacter xylosoxidans</name>
    <dbReference type="NCBI Taxonomy" id="85698"/>
    <lineage>
        <taxon>Bacteria</taxon>
        <taxon>Pseudomonadati</taxon>
        <taxon>Pseudomonadota</taxon>
        <taxon>Betaproteobacteria</taxon>
        <taxon>Burkholderiales</taxon>
        <taxon>Alcaligenaceae</taxon>
        <taxon>Achromobacter</taxon>
    </lineage>
</organism>
<name>A0A424W5B9_ALCXX</name>
<accession>A0A424W5B9</accession>
<reference evidence="2 3" key="1">
    <citation type="submission" date="2018-08" db="EMBL/GenBank/DDBJ databases">
        <title>Achromobacter xylosoxidans Genome sequencing and assembly.</title>
        <authorList>
            <person name="Wang R."/>
            <person name="Rensing C."/>
            <person name="Li Y."/>
        </authorList>
    </citation>
    <scope>NUCLEOTIDE SEQUENCE [LARGE SCALE GENOMIC DNA]</scope>
    <source>
        <strain evidence="2 3">GD003A</strain>
    </source>
</reference>
<comment type="caution">
    <text evidence="2">The sequence shown here is derived from an EMBL/GenBank/DDBJ whole genome shotgun (WGS) entry which is preliminary data.</text>
</comment>
<protein>
    <submittedName>
        <fullName evidence="2">Uncharacterized protein</fullName>
    </submittedName>
</protein>
<dbReference type="AlphaFoldDB" id="A0A424W5B9"/>